<dbReference type="EMBL" id="JBHTOQ010000020">
    <property type="protein sequence ID" value="MFD1481451.1"/>
    <property type="molecule type" value="Genomic_DNA"/>
</dbReference>
<organism evidence="1 2">
    <name type="scientific">Paracoccus nototheniae</name>
    <dbReference type="NCBI Taxonomy" id="2489002"/>
    <lineage>
        <taxon>Bacteria</taxon>
        <taxon>Pseudomonadati</taxon>
        <taxon>Pseudomonadota</taxon>
        <taxon>Alphaproteobacteria</taxon>
        <taxon>Rhodobacterales</taxon>
        <taxon>Paracoccaceae</taxon>
        <taxon>Paracoccus</taxon>
    </lineage>
</organism>
<dbReference type="Proteomes" id="UP001597302">
    <property type="component" value="Unassembled WGS sequence"/>
</dbReference>
<accession>A0ABW4DYI4</accession>
<evidence type="ECO:0000313" key="1">
    <source>
        <dbReference type="EMBL" id="MFD1481451.1"/>
    </source>
</evidence>
<evidence type="ECO:0000313" key="2">
    <source>
        <dbReference type="Proteomes" id="UP001597302"/>
    </source>
</evidence>
<protein>
    <submittedName>
        <fullName evidence="1">Uncharacterized protein</fullName>
    </submittedName>
</protein>
<dbReference type="RefSeq" id="WP_131577416.1">
    <property type="nucleotide sequence ID" value="NZ_CBCSAJ010000068.1"/>
</dbReference>
<sequence>MHDIYSNIAAVPALAPAVQAAAAQGAAIDLNGKGGVAFLVNTGAIAGAGDYGLTLQESDTGTSGWTAVAAGQIDSNAPATLAADSAYRLGYRGWKRFVRLSLTKAGGTSIISGATAVFVPLTRPAP</sequence>
<keyword evidence="2" id="KW-1185">Reference proteome</keyword>
<name>A0ABW4DYI4_9RHOB</name>
<gene>
    <name evidence="1" type="ORF">ACFQ5P_09090</name>
</gene>
<proteinExistence type="predicted"/>
<comment type="caution">
    <text evidence="1">The sequence shown here is derived from an EMBL/GenBank/DDBJ whole genome shotgun (WGS) entry which is preliminary data.</text>
</comment>
<reference evidence="2" key="1">
    <citation type="journal article" date="2019" name="Int. J. Syst. Evol. Microbiol.">
        <title>The Global Catalogue of Microorganisms (GCM) 10K type strain sequencing project: providing services to taxonomists for standard genome sequencing and annotation.</title>
        <authorList>
            <consortium name="The Broad Institute Genomics Platform"/>
            <consortium name="The Broad Institute Genome Sequencing Center for Infectious Disease"/>
            <person name="Wu L."/>
            <person name="Ma J."/>
        </authorList>
    </citation>
    <scope>NUCLEOTIDE SEQUENCE [LARGE SCALE GENOMIC DNA]</scope>
    <source>
        <strain evidence="2">CCM 8875</strain>
    </source>
</reference>